<dbReference type="EMBL" id="JACCBM010000001">
    <property type="protein sequence ID" value="NYD70349.1"/>
    <property type="molecule type" value="Genomic_DNA"/>
</dbReference>
<organism evidence="2 3">
    <name type="scientific">Herbiconiux flava</name>
    <dbReference type="NCBI Taxonomy" id="881268"/>
    <lineage>
        <taxon>Bacteria</taxon>
        <taxon>Bacillati</taxon>
        <taxon>Actinomycetota</taxon>
        <taxon>Actinomycetes</taxon>
        <taxon>Micrococcales</taxon>
        <taxon>Microbacteriaceae</taxon>
        <taxon>Herbiconiux</taxon>
    </lineage>
</organism>
<dbReference type="Proteomes" id="UP000549913">
    <property type="component" value="Unassembled WGS sequence"/>
</dbReference>
<dbReference type="RefSeq" id="WP_179547488.1">
    <property type="nucleotide sequence ID" value="NZ_BSEW01000001.1"/>
</dbReference>
<comment type="caution">
    <text evidence="2">The sequence shown here is derived from an EMBL/GenBank/DDBJ whole genome shotgun (WGS) entry which is preliminary data.</text>
</comment>
<gene>
    <name evidence="2" type="ORF">BJ984_001507</name>
</gene>
<keyword evidence="1" id="KW-0472">Membrane</keyword>
<keyword evidence="3" id="KW-1185">Reference proteome</keyword>
<evidence type="ECO:0000256" key="1">
    <source>
        <dbReference type="SAM" id="Phobius"/>
    </source>
</evidence>
<evidence type="ECO:0000313" key="3">
    <source>
        <dbReference type="Proteomes" id="UP000549913"/>
    </source>
</evidence>
<evidence type="ECO:0000313" key="2">
    <source>
        <dbReference type="EMBL" id="NYD70349.1"/>
    </source>
</evidence>
<sequence>MTDHDATTDAPAARPSLRQRLRHELVTPESIYGTIIVSALIVVVDDGESDFRLMIGVGSTVLVFWLAHVFAFTVAHHGRRGGTELGVAAALGRALTHSTGLLLAAVVPMIALGLGALGVLDEASAYFAALWVGVIVLFLLGVLAFAERGARWYSCLTGGVATALLGVAVILLKAVFH</sequence>
<protein>
    <submittedName>
        <fullName evidence="2">Uncharacterized protein</fullName>
    </submittedName>
</protein>
<keyword evidence="1" id="KW-0812">Transmembrane</keyword>
<feature type="transmembrane region" description="Helical" evidence="1">
    <location>
        <begin position="101"/>
        <end position="120"/>
    </location>
</feature>
<name>A0A852SNF3_9MICO</name>
<feature type="transmembrane region" description="Helical" evidence="1">
    <location>
        <begin position="126"/>
        <end position="146"/>
    </location>
</feature>
<accession>A0A852SNF3</accession>
<proteinExistence type="predicted"/>
<feature type="transmembrane region" description="Helical" evidence="1">
    <location>
        <begin position="55"/>
        <end position="75"/>
    </location>
</feature>
<dbReference type="AlphaFoldDB" id="A0A852SNF3"/>
<feature type="transmembrane region" description="Helical" evidence="1">
    <location>
        <begin position="25"/>
        <end position="43"/>
    </location>
</feature>
<feature type="transmembrane region" description="Helical" evidence="1">
    <location>
        <begin position="153"/>
        <end position="176"/>
    </location>
</feature>
<keyword evidence="1" id="KW-1133">Transmembrane helix</keyword>
<reference evidence="2 3" key="1">
    <citation type="submission" date="2020-07" db="EMBL/GenBank/DDBJ databases">
        <title>Sequencing the genomes of 1000 actinobacteria strains.</title>
        <authorList>
            <person name="Klenk H.-P."/>
        </authorList>
    </citation>
    <scope>NUCLEOTIDE SEQUENCE [LARGE SCALE GENOMIC DNA]</scope>
    <source>
        <strain evidence="2 3">DSM 26474</strain>
    </source>
</reference>